<dbReference type="PANTHER" id="PTHR12835:SF5">
    <property type="entry name" value="BIOTIN--PROTEIN LIGASE"/>
    <property type="match status" value="1"/>
</dbReference>
<reference evidence="4" key="1">
    <citation type="submission" date="2020-05" db="EMBL/GenBank/DDBJ databases">
        <authorList>
            <person name="Chiriac C."/>
            <person name="Salcher M."/>
            <person name="Ghai R."/>
            <person name="Kavagutti S V."/>
        </authorList>
    </citation>
    <scope>NUCLEOTIDE SEQUENCE</scope>
</reference>
<dbReference type="InterPro" id="IPR004408">
    <property type="entry name" value="Biotin_CoA_COase_ligase"/>
</dbReference>
<dbReference type="InterPro" id="IPR004143">
    <property type="entry name" value="BPL_LPL_catalytic"/>
</dbReference>
<dbReference type="Pfam" id="PF03099">
    <property type="entry name" value="BPL_LplA_LipB"/>
    <property type="match status" value="1"/>
</dbReference>
<evidence type="ECO:0000313" key="4">
    <source>
        <dbReference type="EMBL" id="CAB4628899.1"/>
    </source>
</evidence>
<accession>A0A6J6IY19</accession>
<dbReference type="GO" id="GO:0005737">
    <property type="term" value="C:cytoplasm"/>
    <property type="evidence" value="ECO:0007669"/>
    <property type="project" value="TreeGrafter"/>
</dbReference>
<sequence length="262" mass="27636">MDFPLSAQIASNLEYLAETGSTNADLVARAPNAVDFSVLVAGYQSAGKGRAGRTWLAPAGSSLFVSILLKPTGIDPAKYSFLPLLAGLAMTQCVSKYLPNAEVSLKWPNDVLVGENKIAGVLSELLPSQDGVVIGAGLNINQQQSDLPINNATSMALAGGKELDLDLILASYLSNFKSHYQAWLEHEGNSESSGVLAQVVACCSTIGRDSNWVRVMLPGDKEFIGEATGIDSSGRLIVSRAESPDEKVVAVAAGDIIHLRHN</sequence>
<organism evidence="4">
    <name type="scientific">freshwater metagenome</name>
    <dbReference type="NCBI Taxonomy" id="449393"/>
    <lineage>
        <taxon>unclassified sequences</taxon>
        <taxon>metagenomes</taxon>
        <taxon>ecological metagenomes</taxon>
    </lineage>
</organism>
<dbReference type="EMBL" id="CAEZWA010000087">
    <property type="protein sequence ID" value="CAB4644801.1"/>
    <property type="molecule type" value="Genomic_DNA"/>
</dbReference>
<dbReference type="SUPFAM" id="SSF55681">
    <property type="entry name" value="Class II aaRS and biotin synthetases"/>
    <property type="match status" value="1"/>
</dbReference>
<dbReference type="Gene3D" id="2.30.30.100">
    <property type="match status" value="1"/>
</dbReference>
<dbReference type="GO" id="GO:0004077">
    <property type="term" value="F:biotin--[biotin carboxyl-carrier protein] ligase activity"/>
    <property type="evidence" value="ECO:0007669"/>
    <property type="project" value="InterPro"/>
</dbReference>
<dbReference type="InterPro" id="IPR045864">
    <property type="entry name" value="aa-tRNA-synth_II/BPL/LPL"/>
</dbReference>
<dbReference type="PANTHER" id="PTHR12835">
    <property type="entry name" value="BIOTIN PROTEIN LIGASE"/>
    <property type="match status" value="1"/>
</dbReference>
<dbReference type="EMBL" id="CAEZSZ010000025">
    <property type="protein sequence ID" value="CAB4552179.1"/>
    <property type="molecule type" value="Genomic_DNA"/>
</dbReference>
<keyword evidence="1" id="KW-0436">Ligase</keyword>
<gene>
    <name evidence="3" type="ORF">UFOPK1561_00361</name>
    <name evidence="4" type="ORF">UFOPK2044_00241</name>
    <name evidence="5" type="ORF">UFOPK2165_00570</name>
</gene>
<name>A0A6J6IY19_9ZZZZ</name>
<protein>
    <submittedName>
        <fullName evidence="4">Unannotated protein</fullName>
    </submittedName>
</protein>
<dbReference type="CDD" id="cd16442">
    <property type="entry name" value="BPL"/>
    <property type="match status" value="1"/>
</dbReference>
<dbReference type="AlphaFoldDB" id="A0A6J6IY19"/>
<proteinExistence type="predicted"/>
<dbReference type="PROSITE" id="PS51733">
    <property type="entry name" value="BPL_LPL_CATALYTIC"/>
    <property type="match status" value="1"/>
</dbReference>
<dbReference type="Gene3D" id="3.30.930.10">
    <property type="entry name" value="Bira Bifunctional Protein, Domain 2"/>
    <property type="match status" value="1"/>
</dbReference>
<dbReference type="EMBL" id="CAEZVO010000018">
    <property type="protein sequence ID" value="CAB4628899.1"/>
    <property type="molecule type" value="Genomic_DNA"/>
</dbReference>
<evidence type="ECO:0000256" key="1">
    <source>
        <dbReference type="ARBA" id="ARBA00022598"/>
    </source>
</evidence>
<evidence type="ECO:0000313" key="3">
    <source>
        <dbReference type="EMBL" id="CAB4552179.1"/>
    </source>
</evidence>
<feature type="domain" description="BPL/LPL catalytic" evidence="2">
    <location>
        <begin position="1"/>
        <end position="184"/>
    </location>
</feature>
<evidence type="ECO:0000259" key="2">
    <source>
        <dbReference type="PROSITE" id="PS51733"/>
    </source>
</evidence>
<dbReference type="InterPro" id="IPR003142">
    <property type="entry name" value="BPL_C"/>
</dbReference>
<dbReference type="Pfam" id="PF02237">
    <property type="entry name" value="BPL_C"/>
    <property type="match status" value="1"/>
</dbReference>
<evidence type="ECO:0000313" key="5">
    <source>
        <dbReference type="EMBL" id="CAB4644801.1"/>
    </source>
</evidence>
<dbReference type="NCBIfam" id="TIGR00121">
    <property type="entry name" value="birA_ligase"/>
    <property type="match status" value="1"/>
</dbReference>